<keyword evidence="3" id="KW-1185">Reference proteome</keyword>
<protein>
    <submittedName>
        <fullName evidence="2">Uncharacterized protein</fullName>
    </submittedName>
</protein>
<name>A0AAE0HSA2_9PEZI</name>
<dbReference type="Proteomes" id="UP001283341">
    <property type="component" value="Unassembled WGS sequence"/>
</dbReference>
<organism evidence="2 3">
    <name type="scientific">Apodospora peruviana</name>
    <dbReference type="NCBI Taxonomy" id="516989"/>
    <lineage>
        <taxon>Eukaryota</taxon>
        <taxon>Fungi</taxon>
        <taxon>Dikarya</taxon>
        <taxon>Ascomycota</taxon>
        <taxon>Pezizomycotina</taxon>
        <taxon>Sordariomycetes</taxon>
        <taxon>Sordariomycetidae</taxon>
        <taxon>Sordariales</taxon>
        <taxon>Lasiosphaeriaceae</taxon>
        <taxon>Apodospora</taxon>
    </lineage>
</organism>
<feature type="transmembrane region" description="Helical" evidence="1">
    <location>
        <begin position="72"/>
        <end position="93"/>
    </location>
</feature>
<keyword evidence="1" id="KW-1133">Transmembrane helix</keyword>
<gene>
    <name evidence="2" type="ORF">B0H66DRAFT_570967</name>
</gene>
<evidence type="ECO:0000313" key="2">
    <source>
        <dbReference type="EMBL" id="KAK3311949.1"/>
    </source>
</evidence>
<dbReference type="EMBL" id="JAUEDM010000010">
    <property type="protein sequence ID" value="KAK3311949.1"/>
    <property type="molecule type" value="Genomic_DNA"/>
</dbReference>
<accession>A0AAE0HSA2</accession>
<keyword evidence="1" id="KW-0812">Transmembrane</keyword>
<evidence type="ECO:0000256" key="1">
    <source>
        <dbReference type="SAM" id="Phobius"/>
    </source>
</evidence>
<reference evidence="2" key="1">
    <citation type="journal article" date="2023" name="Mol. Phylogenet. Evol.">
        <title>Genome-scale phylogeny and comparative genomics of the fungal order Sordariales.</title>
        <authorList>
            <person name="Hensen N."/>
            <person name="Bonometti L."/>
            <person name="Westerberg I."/>
            <person name="Brannstrom I.O."/>
            <person name="Guillou S."/>
            <person name="Cros-Aarteil S."/>
            <person name="Calhoun S."/>
            <person name="Haridas S."/>
            <person name="Kuo A."/>
            <person name="Mondo S."/>
            <person name="Pangilinan J."/>
            <person name="Riley R."/>
            <person name="LaButti K."/>
            <person name="Andreopoulos B."/>
            <person name="Lipzen A."/>
            <person name="Chen C."/>
            <person name="Yan M."/>
            <person name="Daum C."/>
            <person name="Ng V."/>
            <person name="Clum A."/>
            <person name="Steindorff A."/>
            <person name="Ohm R.A."/>
            <person name="Martin F."/>
            <person name="Silar P."/>
            <person name="Natvig D.O."/>
            <person name="Lalanne C."/>
            <person name="Gautier V."/>
            <person name="Ament-Velasquez S.L."/>
            <person name="Kruys A."/>
            <person name="Hutchinson M.I."/>
            <person name="Powell A.J."/>
            <person name="Barry K."/>
            <person name="Miller A.N."/>
            <person name="Grigoriev I.V."/>
            <person name="Debuchy R."/>
            <person name="Gladieux P."/>
            <person name="Hiltunen Thoren M."/>
            <person name="Johannesson H."/>
        </authorList>
    </citation>
    <scope>NUCLEOTIDE SEQUENCE</scope>
    <source>
        <strain evidence="2">CBS 118394</strain>
    </source>
</reference>
<keyword evidence="1" id="KW-0472">Membrane</keyword>
<evidence type="ECO:0000313" key="3">
    <source>
        <dbReference type="Proteomes" id="UP001283341"/>
    </source>
</evidence>
<reference evidence="2" key="2">
    <citation type="submission" date="2023-06" db="EMBL/GenBank/DDBJ databases">
        <authorList>
            <consortium name="Lawrence Berkeley National Laboratory"/>
            <person name="Haridas S."/>
            <person name="Hensen N."/>
            <person name="Bonometti L."/>
            <person name="Westerberg I."/>
            <person name="Brannstrom I.O."/>
            <person name="Guillou S."/>
            <person name="Cros-Aarteil S."/>
            <person name="Calhoun S."/>
            <person name="Kuo A."/>
            <person name="Mondo S."/>
            <person name="Pangilinan J."/>
            <person name="Riley R."/>
            <person name="Labutti K."/>
            <person name="Andreopoulos B."/>
            <person name="Lipzen A."/>
            <person name="Chen C."/>
            <person name="Yanf M."/>
            <person name="Daum C."/>
            <person name="Ng V."/>
            <person name="Clum A."/>
            <person name="Steindorff A."/>
            <person name="Ohm R."/>
            <person name="Martin F."/>
            <person name="Silar P."/>
            <person name="Natvig D."/>
            <person name="Lalanne C."/>
            <person name="Gautier V."/>
            <person name="Ament-Velasquez S.L."/>
            <person name="Kruys A."/>
            <person name="Hutchinson M.I."/>
            <person name="Powell A.J."/>
            <person name="Barry K."/>
            <person name="Miller A.N."/>
            <person name="Grigoriev I.V."/>
            <person name="Debuchy R."/>
            <person name="Gladieux P."/>
            <person name="Thoren M.H."/>
            <person name="Johannesson H."/>
        </authorList>
    </citation>
    <scope>NUCLEOTIDE SEQUENCE</scope>
    <source>
        <strain evidence="2">CBS 118394</strain>
    </source>
</reference>
<sequence>MAVLTVIIIIVFQITGLASNYRSYSLAPSVFFMLTVPIGYCKSSALNLPLLGGYIDFKGYDFYREHFNFTSYQVGSAVVGGLVPTIAFVVTLFW</sequence>
<comment type="caution">
    <text evidence="2">The sequence shown here is derived from an EMBL/GenBank/DDBJ whole genome shotgun (WGS) entry which is preliminary data.</text>
</comment>
<proteinExistence type="predicted"/>
<dbReference type="AlphaFoldDB" id="A0AAE0HSA2"/>